<dbReference type="SUPFAM" id="SSF53335">
    <property type="entry name" value="S-adenosyl-L-methionine-dependent methyltransferases"/>
    <property type="match status" value="1"/>
</dbReference>
<name>A0A397QCG0_9HYPH</name>
<feature type="domain" description="Methyltransferase type 11" evidence="1">
    <location>
        <begin position="41"/>
        <end position="130"/>
    </location>
</feature>
<dbReference type="AlphaFoldDB" id="A0A397QCG0"/>
<reference evidence="2 3" key="1">
    <citation type="submission" date="2018-08" db="EMBL/GenBank/DDBJ databases">
        <title>Genomic Encyclopedia of Archaeal and Bacterial Type Strains, Phase II (KMG-II): from individual species to whole genera.</title>
        <authorList>
            <person name="Goeker M."/>
        </authorList>
    </citation>
    <scope>NUCLEOTIDE SEQUENCE [LARGE SCALE GENOMIC DNA]</scope>
    <source>
        <strain evidence="2 3">DSM 5002</strain>
    </source>
</reference>
<dbReference type="EMBL" id="QXDF01000001">
    <property type="protein sequence ID" value="RIA55784.1"/>
    <property type="molecule type" value="Genomic_DNA"/>
</dbReference>
<dbReference type="GO" id="GO:0032259">
    <property type="term" value="P:methylation"/>
    <property type="evidence" value="ECO:0007669"/>
    <property type="project" value="UniProtKB-KW"/>
</dbReference>
<dbReference type="InterPro" id="IPR013216">
    <property type="entry name" value="Methyltransf_11"/>
</dbReference>
<organism evidence="2 3">
    <name type="scientific">Dichotomicrobium thermohalophilum</name>
    <dbReference type="NCBI Taxonomy" id="933063"/>
    <lineage>
        <taxon>Bacteria</taxon>
        <taxon>Pseudomonadati</taxon>
        <taxon>Pseudomonadota</taxon>
        <taxon>Alphaproteobacteria</taxon>
        <taxon>Hyphomicrobiales</taxon>
        <taxon>Hyphomicrobiaceae</taxon>
        <taxon>Dichotomicrobium</taxon>
    </lineage>
</organism>
<protein>
    <submittedName>
        <fullName evidence="2">Methyltransferase family protein</fullName>
    </submittedName>
</protein>
<dbReference type="Gene3D" id="3.40.50.150">
    <property type="entry name" value="Vaccinia Virus protein VP39"/>
    <property type="match status" value="1"/>
</dbReference>
<sequence length="246" mass="27550">MRPALQDLVDFYASPLGHVARHLVALRIRSRWRNVRGLCVCGVGYATPYLRALRTEAERVIALMPRPQGVAYWPEEAGNVAAMFEEPDLPLPDNSMDCLLAIHSLEFSDDSDMLLREFWRVLRPEGRLILVLPNRTGLWARADHTPLGAGHPYSERQIMRKLEAALFSPQASLPSLFVPPVSWRIMLHSAPAWERVGRRVWPALSGVLVIEARKELHGVIGPAEVRLRPAMARPAVARPAMARLAA</sequence>
<dbReference type="Pfam" id="PF08241">
    <property type="entry name" value="Methyltransf_11"/>
    <property type="match status" value="1"/>
</dbReference>
<evidence type="ECO:0000313" key="3">
    <source>
        <dbReference type="Proteomes" id="UP000266273"/>
    </source>
</evidence>
<gene>
    <name evidence="2" type="ORF">BXY53_0862</name>
</gene>
<dbReference type="RefSeq" id="WP_170144333.1">
    <property type="nucleotide sequence ID" value="NZ_QXDF01000001.1"/>
</dbReference>
<dbReference type="Proteomes" id="UP000266273">
    <property type="component" value="Unassembled WGS sequence"/>
</dbReference>
<keyword evidence="2" id="KW-0489">Methyltransferase</keyword>
<proteinExistence type="predicted"/>
<keyword evidence="3" id="KW-1185">Reference proteome</keyword>
<evidence type="ECO:0000259" key="1">
    <source>
        <dbReference type="Pfam" id="PF08241"/>
    </source>
</evidence>
<keyword evidence="2" id="KW-0808">Transferase</keyword>
<evidence type="ECO:0000313" key="2">
    <source>
        <dbReference type="EMBL" id="RIA55784.1"/>
    </source>
</evidence>
<accession>A0A397QCG0</accession>
<dbReference type="GO" id="GO:0008757">
    <property type="term" value="F:S-adenosylmethionine-dependent methyltransferase activity"/>
    <property type="evidence" value="ECO:0007669"/>
    <property type="project" value="InterPro"/>
</dbReference>
<dbReference type="InterPro" id="IPR029063">
    <property type="entry name" value="SAM-dependent_MTases_sf"/>
</dbReference>
<comment type="caution">
    <text evidence="2">The sequence shown here is derived from an EMBL/GenBank/DDBJ whole genome shotgun (WGS) entry which is preliminary data.</text>
</comment>